<reference evidence="3" key="1">
    <citation type="journal article" date="2019" name="Int. J. Syst. Evol. Microbiol.">
        <title>The Global Catalogue of Microorganisms (GCM) 10K type strain sequencing project: providing services to taxonomists for standard genome sequencing and annotation.</title>
        <authorList>
            <consortium name="The Broad Institute Genomics Platform"/>
            <consortium name="The Broad Institute Genome Sequencing Center for Infectious Disease"/>
            <person name="Wu L."/>
            <person name="Ma J."/>
        </authorList>
    </citation>
    <scope>NUCLEOTIDE SEQUENCE [LARGE SCALE GENOMIC DNA]</scope>
    <source>
        <strain evidence="3">JCM 17986</strain>
    </source>
</reference>
<keyword evidence="3" id="KW-1185">Reference proteome</keyword>
<sequence>MTPRGTPGFEYAGRIPSLAEVYWDTEYAQGRLLDLPPEPLVEDILSAARRFGLTHDEGLYIGVGNGRNYLPLVAGGLDLVGLDISAVGLAEIRKRAPERAHRLVHGDLGALPADARFGVVAGINVFQHGTREQAHAHVRAALDRVAPGGLFAIRVTAMGTEVTRPYEVLGEHDDGSRTIRYLPEDRDAPGITSHYFSRAGLAELLGGHDEVLPLRDDRTDRATGKRGRWRRWEAIVRRGYDF</sequence>
<dbReference type="Pfam" id="PF13649">
    <property type="entry name" value="Methyltransf_25"/>
    <property type="match status" value="1"/>
</dbReference>
<proteinExistence type="predicted"/>
<dbReference type="Proteomes" id="UP001500466">
    <property type="component" value="Unassembled WGS sequence"/>
</dbReference>
<dbReference type="InterPro" id="IPR029063">
    <property type="entry name" value="SAM-dependent_MTases_sf"/>
</dbReference>
<evidence type="ECO:0000259" key="1">
    <source>
        <dbReference type="Pfam" id="PF13649"/>
    </source>
</evidence>
<name>A0ABP9GTT6_9ACTN</name>
<accession>A0ABP9GTT6</accession>
<gene>
    <name evidence="2" type="ORF">GCM10023205_12260</name>
</gene>
<dbReference type="InterPro" id="IPR041698">
    <property type="entry name" value="Methyltransf_25"/>
</dbReference>
<protein>
    <recommendedName>
        <fullName evidence="1">Methyltransferase domain-containing protein</fullName>
    </recommendedName>
</protein>
<dbReference type="EMBL" id="BAABHS010000003">
    <property type="protein sequence ID" value="GAA4952601.1"/>
    <property type="molecule type" value="Genomic_DNA"/>
</dbReference>
<evidence type="ECO:0000313" key="2">
    <source>
        <dbReference type="EMBL" id="GAA4952601.1"/>
    </source>
</evidence>
<dbReference type="SUPFAM" id="SSF53335">
    <property type="entry name" value="S-adenosyl-L-methionine-dependent methyltransferases"/>
    <property type="match status" value="1"/>
</dbReference>
<feature type="domain" description="Methyltransferase" evidence="1">
    <location>
        <begin position="60"/>
        <end position="149"/>
    </location>
</feature>
<dbReference type="Gene3D" id="3.40.50.150">
    <property type="entry name" value="Vaccinia Virus protein VP39"/>
    <property type="match status" value="1"/>
</dbReference>
<evidence type="ECO:0000313" key="3">
    <source>
        <dbReference type="Proteomes" id="UP001500466"/>
    </source>
</evidence>
<dbReference type="RefSeq" id="WP_345674230.1">
    <property type="nucleotide sequence ID" value="NZ_BAABHS010000003.1"/>
</dbReference>
<organism evidence="2 3">
    <name type="scientific">Yinghuangia aomiensis</name>
    <dbReference type="NCBI Taxonomy" id="676205"/>
    <lineage>
        <taxon>Bacteria</taxon>
        <taxon>Bacillati</taxon>
        <taxon>Actinomycetota</taxon>
        <taxon>Actinomycetes</taxon>
        <taxon>Kitasatosporales</taxon>
        <taxon>Streptomycetaceae</taxon>
        <taxon>Yinghuangia</taxon>
    </lineage>
</organism>
<comment type="caution">
    <text evidence="2">The sequence shown here is derived from an EMBL/GenBank/DDBJ whole genome shotgun (WGS) entry which is preliminary data.</text>
</comment>